<gene>
    <name evidence="7" type="ORF">HBH26_14355</name>
</gene>
<dbReference type="RefSeq" id="WP_168135309.1">
    <property type="nucleotide sequence ID" value="NZ_JAAVJH010000009.1"/>
</dbReference>
<dbReference type="PANTHER" id="PTHR42792">
    <property type="entry name" value="FLAGELLIN"/>
    <property type="match status" value="1"/>
</dbReference>
<keyword evidence="5" id="KW-0175">Coiled coil</keyword>
<dbReference type="Gene3D" id="1.20.1330.10">
    <property type="entry name" value="f41 fragment of flagellin, N-terminal domain"/>
    <property type="match status" value="1"/>
</dbReference>
<protein>
    <recommendedName>
        <fullName evidence="6">Flagellin N-terminal domain-containing protein</fullName>
    </recommendedName>
</protein>
<name>A0ABX1CP95_9SPHN</name>
<keyword evidence="4" id="KW-0975">Bacterial flagellum</keyword>
<keyword evidence="8" id="KW-1185">Reference proteome</keyword>
<dbReference type="SUPFAM" id="SSF64518">
    <property type="entry name" value="Phase 1 flagellin"/>
    <property type="match status" value="1"/>
</dbReference>
<evidence type="ECO:0000256" key="1">
    <source>
        <dbReference type="ARBA" id="ARBA00004365"/>
    </source>
</evidence>
<evidence type="ECO:0000259" key="6">
    <source>
        <dbReference type="Pfam" id="PF00669"/>
    </source>
</evidence>
<accession>A0ABX1CP95</accession>
<feature type="domain" description="Flagellin N-terminal" evidence="6">
    <location>
        <begin position="15"/>
        <end position="128"/>
    </location>
</feature>
<dbReference type="Proteomes" id="UP000732399">
    <property type="component" value="Unassembled WGS sequence"/>
</dbReference>
<sequence>MSFGVSTRGFYDRSTSVMTGLQKQADKAMVQISTGKRLQVPSDDPVAYQRLQVLRRASADEAVYGANVKVAQATLQQADTQLDEISTQLQQVTERALRAANGTMSANDRASIAIELRSILETIVAAANVKDARGLPLFGGQGNEPSVASKPDGSLDFAPGRQTAIPIGDGQAVEPGVSAGEVLKIGNGRDIGAVVTALITSLAAGEAPADADRADLAALSEQVIQAQTSVGARAARVDLQAGYFATAALEREDTRSGLEDADPAQAITDLKRAMTILEATQASFGKLSQMSLFDYIR</sequence>
<comment type="similarity">
    <text evidence="3">Belongs to the bacterial flagellin family.</text>
</comment>
<dbReference type="EMBL" id="JAAVJH010000009">
    <property type="protein sequence ID" value="NJR79767.1"/>
    <property type="molecule type" value="Genomic_DNA"/>
</dbReference>
<evidence type="ECO:0000256" key="2">
    <source>
        <dbReference type="ARBA" id="ARBA00004613"/>
    </source>
</evidence>
<evidence type="ECO:0000256" key="4">
    <source>
        <dbReference type="ARBA" id="ARBA00023143"/>
    </source>
</evidence>
<evidence type="ECO:0000313" key="8">
    <source>
        <dbReference type="Proteomes" id="UP000732399"/>
    </source>
</evidence>
<dbReference type="InterPro" id="IPR001492">
    <property type="entry name" value="Flagellin"/>
</dbReference>
<evidence type="ECO:0000256" key="3">
    <source>
        <dbReference type="ARBA" id="ARBA00005709"/>
    </source>
</evidence>
<reference evidence="7 8" key="1">
    <citation type="submission" date="2020-03" db="EMBL/GenBank/DDBJ databases">
        <authorList>
            <person name="Wang L."/>
            <person name="He N."/>
            <person name="Li Y."/>
            <person name="Fang Y."/>
            <person name="Zhang F."/>
        </authorList>
    </citation>
    <scope>NUCLEOTIDE SEQUENCE [LARGE SCALE GENOMIC DNA]</scope>
    <source>
        <strain evidence="7 8">36D10-4-7</strain>
    </source>
</reference>
<evidence type="ECO:0000256" key="5">
    <source>
        <dbReference type="SAM" id="Coils"/>
    </source>
</evidence>
<organism evidence="7 8">
    <name type="scientific">Sphingomonas corticis</name>
    <dbReference type="NCBI Taxonomy" id="2722791"/>
    <lineage>
        <taxon>Bacteria</taxon>
        <taxon>Pseudomonadati</taxon>
        <taxon>Pseudomonadota</taxon>
        <taxon>Alphaproteobacteria</taxon>
        <taxon>Sphingomonadales</taxon>
        <taxon>Sphingomonadaceae</taxon>
        <taxon>Sphingomonas</taxon>
    </lineage>
</organism>
<feature type="coiled-coil region" evidence="5">
    <location>
        <begin position="68"/>
        <end position="95"/>
    </location>
</feature>
<comment type="subcellular location">
    <subcellularLocation>
        <location evidence="1">Bacterial flagellum</location>
    </subcellularLocation>
    <subcellularLocation>
        <location evidence="2">Secreted</location>
    </subcellularLocation>
</comment>
<comment type="caution">
    <text evidence="7">The sequence shown here is derived from an EMBL/GenBank/DDBJ whole genome shotgun (WGS) entry which is preliminary data.</text>
</comment>
<evidence type="ECO:0000313" key="7">
    <source>
        <dbReference type="EMBL" id="NJR79767.1"/>
    </source>
</evidence>
<dbReference type="InterPro" id="IPR001029">
    <property type="entry name" value="Flagellin_N"/>
</dbReference>
<dbReference type="PANTHER" id="PTHR42792:SF1">
    <property type="entry name" value="FLAGELLAR HOOK-ASSOCIATED PROTEIN 3"/>
    <property type="match status" value="1"/>
</dbReference>
<dbReference type="Pfam" id="PF00669">
    <property type="entry name" value="Flagellin_N"/>
    <property type="match status" value="1"/>
</dbReference>
<proteinExistence type="inferred from homology"/>